<dbReference type="EMBL" id="LCFB01000006">
    <property type="protein sequence ID" value="KKS85566.1"/>
    <property type="molecule type" value="Genomic_DNA"/>
</dbReference>
<sequence length="68" mass="7925">MNRDIERTAQVWDTVKFTDENYAFVYPVEFLSFDKKISGLITQTFVGQYVLRIPIKAEGPTKESSKNY</sequence>
<name>A0A0G1ER80_9BACT</name>
<organism evidence="1 2">
    <name type="scientific">Candidatus Gottesmanbacteria bacterium GW2011_GWA1_43_11</name>
    <dbReference type="NCBI Taxonomy" id="1618436"/>
    <lineage>
        <taxon>Bacteria</taxon>
        <taxon>Candidatus Gottesmaniibacteriota</taxon>
    </lineage>
</organism>
<protein>
    <submittedName>
        <fullName evidence="1">Uncharacterized protein</fullName>
    </submittedName>
</protein>
<accession>A0A0G1ER80</accession>
<evidence type="ECO:0000313" key="2">
    <source>
        <dbReference type="Proteomes" id="UP000034543"/>
    </source>
</evidence>
<comment type="caution">
    <text evidence="1">The sequence shown here is derived from an EMBL/GenBank/DDBJ whole genome shotgun (WGS) entry which is preliminary data.</text>
</comment>
<evidence type="ECO:0000313" key="1">
    <source>
        <dbReference type="EMBL" id="KKS85566.1"/>
    </source>
</evidence>
<dbReference type="STRING" id="1618436.UV59_C0006G0022"/>
<reference evidence="1 2" key="1">
    <citation type="journal article" date="2015" name="Nature">
        <title>rRNA introns, odd ribosomes, and small enigmatic genomes across a large radiation of phyla.</title>
        <authorList>
            <person name="Brown C.T."/>
            <person name="Hug L.A."/>
            <person name="Thomas B.C."/>
            <person name="Sharon I."/>
            <person name="Castelle C.J."/>
            <person name="Singh A."/>
            <person name="Wilkins M.J."/>
            <person name="Williams K.H."/>
            <person name="Banfield J.F."/>
        </authorList>
    </citation>
    <scope>NUCLEOTIDE SEQUENCE [LARGE SCALE GENOMIC DNA]</scope>
</reference>
<dbReference type="AlphaFoldDB" id="A0A0G1ER80"/>
<gene>
    <name evidence="1" type="ORF">UV59_C0006G0022</name>
</gene>
<proteinExistence type="predicted"/>
<dbReference type="Proteomes" id="UP000034543">
    <property type="component" value="Unassembled WGS sequence"/>
</dbReference>